<keyword evidence="3" id="KW-0004">4Fe-4S</keyword>
<evidence type="ECO:0000256" key="7">
    <source>
        <dbReference type="ARBA" id="ARBA00023014"/>
    </source>
</evidence>
<dbReference type="Gene3D" id="3.40.50.12160">
    <property type="entry name" value="Methylthiotransferase, N-terminal domain"/>
    <property type="match status" value="1"/>
</dbReference>
<dbReference type="GO" id="GO:0005739">
    <property type="term" value="C:mitochondrion"/>
    <property type="evidence" value="ECO:0007669"/>
    <property type="project" value="TreeGrafter"/>
</dbReference>
<dbReference type="InterPro" id="IPR005839">
    <property type="entry name" value="Methylthiotransferase"/>
</dbReference>
<dbReference type="EMBL" id="MTSL01000105">
    <property type="protein sequence ID" value="PJF18722.1"/>
    <property type="molecule type" value="Genomic_DNA"/>
</dbReference>
<reference evidence="10 11" key="1">
    <citation type="submission" date="2016-10" db="EMBL/GenBank/DDBJ databases">
        <title>The genome of Paramicrosporidium saccamoebae is the missing link in understanding Cryptomycota and Microsporidia evolution.</title>
        <authorList>
            <person name="Quandt C.A."/>
            <person name="Beaudet D."/>
            <person name="Corsaro D."/>
            <person name="Michel R."/>
            <person name="Corradi N."/>
            <person name="James T."/>
        </authorList>
    </citation>
    <scope>NUCLEOTIDE SEQUENCE [LARGE SCALE GENOMIC DNA]</scope>
    <source>
        <strain evidence="10 11">KSL3</strain>
    </source>
</reference>
<dbReference type="NCBIfam" id="TIGR01574">
    <property type="entry name" value="miaB-methiolase"/>
    <property type="match status" value="1"/>
</dbReference>
<evidence type="ECO:0000256" key="3">
    <source>
        <dbReference type="ARBA" id="ARBA00022485"/>
    </source>
</evidence>
<dbReference type="PROSITE" id="PS51918">
    <property type="entry name" value="RADICAL_SAM"/>
    <property type="match status" value="1"/>
</dbReference>
<dbReference type="SFLD" id="SFLDS00029">
    <property type="entry name" value="Radical_SAM"/>
    <property type="match status" value="1"/>
</dbReference>
<dbReference type="InterPro" id="IPR006638">
    <property type="entry name" value="Elp3/MiaA/NifB-like_rSAM"/>
</dbReference>
<dbReference type="Pfam" id="PF00919">
    <property type="entry name" value="UPF0004"/>
    <property type="match status" value="1"/>
</dbReference>
<dbReference type="GO" id="GO:0046872">
    <property type="term" value="F:metal ion binding"/>
    <property type="evidence" value="ECO:0007669"/>
    <property type="project" value="UniProtKB-KW"/>
</dbReference>
<dbReference type="InterPro" id="IPR058240">
    <property type="entry name" value="rSAM_sf"/>
</dbReference>
<keyword evidence="7" id="KW-0411">Iron-sulfur</keyword>
<dbReference type="InterPro" id="IPR006463">
    <property type="entry name" value="MiaB_methiolase"/>
</dbReference>
<evidence type="ECO:0000256" key="1">
    <source>
        <dbReference type="ARBA" id="ARBA00001966"/>
    </source>
</evidence>
<dbReference type="Gene3D" id="3.80.30.20">
    <property type="entry name" value="tm_1862 like domain"/>
    <property type="match status" value="1"/>
</dbReference>
<keyword evidence="5" id="KW-0479">Metal-binding</keyword>
<sequence>MRLGFARPIASRLPLLLKRTHSNDRIALKNLKDFIHKKDAQAIEAAPIPPYLEQAFAQDSRPAKRVFIETYGCQMNFSDTEIVIGVLQKSGRYTISKDVEEADVVLLMTCAIRENAEAKIWSRLDALGGIEKRKRGGLTVGVLGCMAERLKSELLEKRRNVDLVCGPDAYRDLPRLLEGAFDGVSGINVMLSADETYADIAPVRTDSSKKSAFVSIMRGCNNMCAFCIVPFTRSRPIESIVEEVQRLSDEGLKEVTLLGQNVNSYCDLSIMESTPSVAVEMSRGFRTVYKPTIGGKRFVDLLERVSSIDKNMRIRFTSPHPKDFPDDLLFLMRDRPNICKQIHLPAQSGSTAVLERMRRGYTREAYIELVEHIREIIPNVSLSSDFIAGFCGETEADHQDTLGLLETVGYDMAYMFAYSMREKTMAHRRFEDDVPEADKKRRLAEIIAKFYEIMGSRVEKSVGRHELVLVEGDSKKSNLDLAGRSDGGRNVVFPRQATLDLMSNTMRFPVVGDYVHLINELSSCPTEAFGVFRVDRPATRQ</sequence>
<proteinExistence type="inferred from homology"/>
<dbReference type="SMART" id="SM00729">
    <property type="entry name" value="Elp3"/>
    <property type="match status" value="1"/>
</dbReference>
<dbReference type="NCBIfam" id="TIGR00089">
    <property type="entry name" value="MiaB/RimO family radical SAM methylthiotransferase"/>
    <property type="match status" value="1"/>
</dbReference>
<evidence type="ECO:0000259" key="8">
    <source>
        <dbReference type="PROSITE" id="PS51449"/>
    </source>
</evidence>
<dbReference type="STRING" id="1246581.A0A2H9TLX2"/>
<dbReference type="InterPro" id="IPR023404">
    <property type="entry name" value="rSAM_horseshoe"/>
</dbReference>
<dbReference type="Pfam" id="PF04055">
    <property type="entry name" value="Radical_SAM"/>
    <property type="match status" value="1"/>
</dbReference>
<accession>A0A2H9TLX2</accession>
<evidence type="ECO:0000256" key="5">
    <source>
        <dbReference type="ARBA" id="ARBA00022723"/>
    </source>
</evidence>
<feature type="domain" description="MTTase N-terminal" evidence="8">
    <location>
        <begin position="64"/>
        <end position="182"/>
    </location>
</feature>
<dbReference type="FunFam" id="3.40.50.12160:FF:000003">
    <property type="entry name" value="CDK5 regulatory subunit-associated protein 1"/>
    <property type="match status" value="1"/>
</dbReference>
<feature type="domain" description="Radical SAM core" evidence="9">
    <location>
        <begin position="206"/>
        <end position="457"/>
    </location>
</feature>
<dbReference type="SFLD" id="SFLDF00413">
    <property type="entry name" value="CDK5RAP1"/>
    <property type="match status" value="1"/>
</dbReference>
<evidence type="ECO:0000259" key="9">
    <source>
        <dbReference type="PROSITE" id="PS51918"/>
    </source>
</evidence>
<evidence type="ECO:0000256" key="4">
    <source>
        <dbReference type="ARBA" id="ARBA00022691"/>
    </source>
</evidence>
<dbReference type="PANTHER" id="PTHR43020:SF2">
    <property type="entry name" value="MITOCHONDRIAL TRNA METHYLTHIOTRANSFERASE CDK5RAP1"/>
    <property type="match status" value="1"/>
</dbReference>
<evidence type="ECO:0000256" key="2">
    <source>
        <dbReference type="ARBA" id="ARBA00009815"/>
    </source>
</evidence>
<comment type="cofactor">
    <cofactor evidence="1">
        <name>[4Fe-4S] cluster</name>
        <dbReference type="ChEBI" id="CHEBI:49883"/>
    </cofactor>
</comment>
<dbReference type="GO" id="GO:0051539">
    <property type="term" value="F:4 iron, 4 sulfur cluster binding"/>
    <property type="evidence" value="ECO:0007669"/>
    <property type="project" value="UniProtKB-KW"/>
</dbReference>
<dbReference type="InterPro" id="IPR038135">
    <property type="entry name" value="Methylthiotransferase_N_sf"/>
</dbReference>
<dbReference type="PROSITE" id="PS51449">
    <property type="entry name" value="MTTASE_N"/>
    <property type="match status" value="1"/>
</dbReference>
<dbReference type="AlphaFoldDB" id="A0A2H9TLX2"/>
<protein>
    <submittedName>
        <fullName evidence="10">Putative cdk5 activator-binding protein</fullName>
    </submittedName>
</protein>
<dbReference type="SFLD" id="SFLDF00273">
    <property type="entry name" value="(dimethylallyl)adenosine_tRNA"/>
    <property type="match status" value="1"/>
</dbReference>
<dbReference type="GO" id="GO:0060255">
    <property type="term" value="P:regulation of macromolecule metabolic process"/>
    <property type="evidence" value="ECO:0007669"/>
    <property type="project" value="UniProtKB-ARBA"/>
</dbReference>
<dbReference type="GO" id="GO:0035597">
    <property type="term" value="F:tRNA-2-methylthio-N(6)-dimethylallyladenosine(37) synthase activity"/>
    <property type="evidence" value="ECO:0007669"/>
    <property type="project" value="TreeGrafter"/>
</dbReference>
<dbReference type="SUPFAM" id="SSF102114">
    <property type="entry name" value="Radical SAM enzymes"/>
    <property type="match status" value="1"/>
</dbReference>
<dbReference type="Proteomes" id="UP000240830">
    <property type="component" value="Unassembled WGS sequence"/>
</dbReference>
<evidence type="ECO:0000256" key="6">
    <source>
        <dbReference type="ARBA" id="ARBA00023004"/>
    </source>
</evidence>
<keyword evidence="11" id="KW-1185">Reference proteome</keyword>
<organism evidence="10 11">
    <name type="scientific">Paramicrosporidium saccamoebae</name>
    <dbReference type="NCBI Taxonomy" id="1246581"/>
    <lineage>
        <taxon>Eukaryota</taxon>
        <taxon>Fungi</taxon>
        <taxon>Fungi incertae sedis</taxon>
        <taxon>Cryptomycota</taxon>
        <taxon>Cryptomycota incertae sedis</taxon>
        <taxon>Paramicrosporidium</taxon>
    </lineage>
</organism>
<dbReference type="SFLD" id="SFLDG01082">
    <property type="entry name" value="B12-binding_domain_containing"/>
    <property type="match status" value="1"/>
</dbReference>
<name>A0A2H9TLX2_9FUNG</name>
<dbReference type="HAMAP" id="MF_01864">
    <property type="entry name" value="tRNA_metthiotr_MiaB"/>
    <property type="match status" value="1"/>
</dbReference>
<dbReference type="PANTHER" id="PTHR43020">
    <property type="entry name" value="CDK5 REGULATORY SUBUNIT-ASSOCIATED PROTEIN 1"/>
    <property type="match status" value="1"/>
</dbReference>
<comment type="caution">
    <text evidence="10">The sequence shown here is derived from an EMBL/GenBank/DDBJ whole genome shotgun (WGS) entry which is preliminary data.</text>
</comment>
<evidence type="ECO:0000313" key="10">
    <source>
        <dbReference type="EMBL" id="PJF18722.1"/>
    </source>
</evidence>
<evidence type="ECO:0000313" key="11">
    <source>
        <dbReference type="Proteomes" id="UP000240830"/>
    </source>
</evidence>
<dbReference type="FunFam" id="3.80.30.20:FF:000003">
    <property type="entry name" value="CDK5 regulatory subunit-associated protein 1"/>
    <property type="match status" value="1"/>
</dbReference>
<dbReference type="SFLD" id="SFLDG01061">
    <property type="entry name" value="methylthiotransferase"/>
    <property type="match status" value="1"/>
</dbReference>
<keyword evidence="6" id="KW-0408">Iron</keyword>
<dbReference type="GO" id="GO:0080090">
    <property type="term" value="P:regulation of primary metabolic process"/>
    <property type="evidence" value="ECO:0007669"/>
    <property type="project" value="UniProtKB-ARBA"/>
</dbReference>
<dbReference type="OrthoDB" id="190098at2759"/>
<dbReference type="GO" id="GO:0005829">
    <property type="term" value="C:cytosol"/>
    <property type="evidence" value="ECO:0007669"/>
    <property type="project" value="TreeGrafter"/>
</dbReference>
<keyword evidence="4" id="KW-0949">S-adenosyl-L-methionine</keyword>
<gene>
    <name evidence="10" type="ORF">PSACC_01461</name>
</gene>
<dbReference type="InterPro" id="IPR007197">
    <property type="entry name" value="rSAM"/>
</dbReference>
<comment type="similarity">
    <text evidence="2">Belongs to the methylthiotransferase family. MiaB subfamily.</text>
</comment>
<dbReference type="InterPro" id="IPR013848">
    <property type="entry name" value="Methylthiotransferase_N"/>
</dbReference>